<dbReference type="EMBL" id="KZ857383">
    <property type="protein sequence ID" value="RDX55275.1"/>
    <property type="molecule type" value="Genomic_DNA"/>
</dbReference>
<organism evidence="1 2">
    <name type="scientific">Lentinus brumalis</name>
    <dbReference type="NCBI Taxonomy" id="2498619"/>
    <lineage>
        <taxon>Eukaryota</taxon>
        <taxon>Fungi</taxon>
        <taxon>Dikarya</taxon>
        <taxon>Basidiomycota</taxon>
        <taxon>Agaricomycotina</taxon>
        <taxon>Agaricomycetes</taxon>
        <taxon>Polyporales</taxon>
        <taxon>Polyporaceae</taxon>
        <taxon>Lentinus</taxon>
    </lineage>
</organism>
<reference evidence="1 2" key="1">
    <citation type="journal article" date="2018" name="Biotechnol. Biofuels">
        <title>Integrative visual omics of the white-rot fungus Polyporus brumalis exposes the biotechnological potential of its oxidative enzymes for delignifying raw plant biomass.</title>
        <authorList>
            <person name="Miyauchi S."/>
            <person name="Rancon A."/>
            <person name="Drula E."/>
            <person name="Hage H."/>
            <person name="Chaduli D."/>
            <person name="Favel A."/>
            <person name="Grisel S."/>
            <person name="Henrissat B."/>
            <person name="Herpoel-Gimbert I."/>
            <person name="Ruiz-Duenas F.J."/>
            <person name="Chevret D."/>
            <person name="Hainaut M."/>
            <person name="Lin J."/>
            <person name="Wang M."/>
            <person name="Pangilinan J."/>
            <person name="Lipzen A."/>
            <person name="Lesage-Meessen L."/>
            <person name="Navarro D."/>
            <person name="Riley R."/>
            <person name="Grigoriev I.V."/>
            <person name="Zhou S."/>
            <person name="Raouche S."/>
            <person name="Rosso M.N."/>
        </authorList>
    </citation>
    <scope>NUCLEOTIDE SEQUENCE [LARGE SCALE GENOMIC DNA]</scope>
    <source>
        <strain evidence="1 2">BRFM 1820</strain>
    </source>
</reference>
<evidence type="ECO:0000313" key="1">
    <source>
        <dbReference type="EMBL" id="RDX55275.1"/>
    </source>
</evidence>
<evidence type="ECO:0000313" key="2">
    <source>
        <dbReference type="Proteomes" id="UP000256964"/>
    </source>
</evidence>
<protein>
    <submittedName>
        <fullName evidence="1">Uncharacterized protein</fullName>
    </submittedName>
</protein>
<name>A0A371DRX7_9APHY</name>
<accession>A0A371DRX7</accession>
<dbReference type="AlphaFoldDB" id="A0A371DRX7"/>
<keyword evidence="2" id="KW-1185">Reference proteome</keyword>
<sequence length="86" mass="9911">MLTNEPLKYIAALATEVMELHLADLEYEKEEAKRTNTPIPLETQIKQDKGLSVMHRPEEVTEWLKVLWCNTAKSPLIKDDVAYAEK</sequence>
<dbReference type="Proteomes" id="UP000256964">
    <property type="component" value="Unassembled WGS sequence"/>
</dbReference>
<gene>
    <name evidence="1" type="ORF">OH76DRAFT_1478705</name>
</gene>
<proteinExistence type="predicted"/>